<feature type="transmembrane region" description="Helical" evidence="7">
    <location>
        <begin position="70"/>
        <end position="89"/>
    </location>
</feature>
<evidence type="ECO:0000256" key="3">
    <source>
        <dbReference type="ARBA" id="ARBA00022475"/>
    </source>
</evidence>
<organism evidence="9 11">
    <name type="scientific">Mumia zhuanghuii</name>
    <dbReference type="NCBI Taxonomy" id="2585211"/>
    <lineage>
        <taxon>Bacteria</taxon>
        <taxon>Bacillati</taxon>
        <taxon>Actinomycetota</taxon>
        <taxon>Actinomycetes</taxon>
        <taxon>Propionibacteriales</taxon>
        <taxon>Nocardioidaceae</taxon>
        <taxon>Mumia</taxon>
    </lineage>
</organism>
<gene>
    <name evidence="10" type="ORF">FHE65_03705</name>
    <name evidence="9" type="ORF">FHE65_10600</name>
</gene>
<dbReference type="EMBL" id="VDFR01000048">
    <property type="protein sequence ID" value="TNC47064.1"/>
    <property type="molecule type" value="Genomic_DNA"/>
</dbReference>
<dbReference type="Proteomes" id="UP000306740">
    <property type="component" value="Unassembled WGS sequence"/>
</dbReference>
<protein>
    <submittedName>
        <fullName evidence="9">MFS transporter</fullName>
    </submittedName>
</protein>
<evidence type="ECO:0000313" key="11">
    <source>
        <dbReference type="Proteomes" id="UP000306740"/>
    </source>
</evidence>
<reference evidence="9 11" key="1">
    <citation type="submission" date="2019-05" db="EMBL/GenBank/DDBJ databases">
        <title>Mumia sp. nov., isolated from the intestinal contents of plateau pika (Ochotona curzoniae) in the Qinghai-Tibet plateau of China.</title>
        <authorList>
            <person name="Tian Z."/>
        </authorList>
    </citation>
    <scope>NUCLEOTIDE SEQUENCE [LARGE SCALE GENOMIC DNA]</scope>
    <source>
        <strain evidence="11">527</strain>
        <strain evidence="9">Z527</strain>
    </source>
</reference>
<dbReference type="InterPro" id="IPR020846">
    <property type="entry name" value="MFS_dom"/>
</dbReference>
<dbReference type="GO" id="GO:0005886">
    <property type="term" value="C:plasma membrane"/>
    <property type="evidence" value="ECO:0007669"/>
    <property type="project" value="UniProtKB-SubCell"/>
</dbReference>
<evidence type="ECO:0000256" key="4">
    <source>
        <dbReference type="ARBA" id="ARBA00022692"/>
    </source>
</evidence>
<feature type="transmembrane region" description="Helical" evidence="7">
    <location>
        <begin position="241"/>
        <end position="257"/>
    </location>
</feature>
<feature type="transmembrane region" description="Helical" evidence="7">
    <location>
        <begin position="184"/>
        <end position="203"/>
    </location>
</feature>
<name>A0A5C4MR24_9ACTN</name>
<evidence type="ECO:0000259" key="8">
    <source>
        <dbReference type="PROSITE" id="PS50850"/>
    </source>
</evidence>
<keyword evidence="5 7" id="KW-1133">Transmembrane helix</keyword>
<dbReference type="PANTHER" id="PTHR42718:SF42">
    <property type="entry name" value="EXPORT PROTEIN"/>
    <property type="match status" value="1"/>
</dbReference>
<dbReference type="NCBIfam" id="TIGR00711">
    <property type="entry name" value="efflux_EmrB"/>
    <property type="match status" value="1"/>
</dbReference>
<evidence type="ECO:0000256" key="2">
    <source>
        <dbReference type="ARBA" id="ARBA00022448"/>
    </source>
</evidence>
<evidence type="ECO:0000256" key="5">
    <source>
        <dbReference type="ARBA" id="ARBA00022989"/>
    </source>
</evidence>
<evidence type="ECO:0000256" key="1">
    <source>
        <dbReference type="ARBA" id="ARBA00004651"/>
    </source>
</evidence>
<keyword evidence="3" id="KW-1003">Cell membrane</keyword>
<dbReference type="PRINTS" id="PR01036">
    <property type="entry name" value="TCRTETB"/>
</dbReference>
<feature type="transmembrane region" description="Helical" evidence="7">
    <location>
        <begin position="98"/>
        <end position="117"/>
    </location>
</feature>
<dbReference type="PANTHER" id="PTHR42718">
    <property type="entry name" value="MAJOR FACILITATOR SUPERFAMILY MULTIDRUG TRANSPORTER MFSC"/>
    <property type="match status" value="1"/>
</dbReference>
<keyword evidence="2" id="KW-0813">Transport</keyword>
<dbReference type="SUPFAM" id="SSF103473">
    <property type="entry name" value="MFS general substrate transporter"/>
    <property type="match status" value="1"/>
</dbReference>
<keyword evidence="4 7" id="KW-0812">Transmembrane</keyword>
<dbReference type="AlphaFoldDB" id="A0A5C4MR24"/>
<evidence type="ECO:0000256" key="6">
    <source>
        <dbReference type="ARBA" id="ARBA00023136"/>
    </source>
</evidence>
<feature type="transmembrane region" description="Helical" evidence="7">
    <location>
        <begin position="278"/>
        <end position="299"/>
    </location>
</feature>
<dbReference type="InterPro" id="IPR036259">
    <property type="entry name" value="MFS_trans_sf"/>
</dbReference>
<feature type="transmembrane region" description="Helical" evidence="7">
    <location>
        <begin position="156"/>
        <end position="178"/>
    </location>
</feature>
<feature type="transmembrane region" description="Helical" evidence="7">
    <location>
        <begin position="342"/>
        <end position="359"/>
    </location>
</feature>
<dbReference type="EMBL" id="VDFR01000016">
    <property type="protein sequence ID" value="TNC50380.1"/>
    <property type="molecule type" value="Genomic_DNA"/>
</dbReference>
<dbReference type="GO" id="GO:0022857">
    <property type="term" value="F:transmembrane transporter activity"/>
    <property type="evidence" value="ECO:0007669"/>
    <property type="project" value="InterPro"/>
</dbReference>
<feature type="transmembrane region" description="Helical" evidence="7">
    <location>
        <begin position="215"/>
        <end position="235"/>
    </location>
</feature>
<dbReference type="Pfam" id="PF07690">
    <property type="entry name" value="MFS_1"/>
    <property type="match status" value="1"/>
</dbReference>
<dbReference type="Gene3D" id="1.20.1720.10">
    <property type="entry name" value="Multidrug resistance protein D"/>
    <property type="match status" value="1"/>
</dbReference>
<dbReference type="OrthoDB" id="7375466at2"/>
<evidence type="ECO:0000256" key="7">
    <source>
        <dbReference type="SAM" id="Phobius"/>
    </source>
</evidence>
<feature type="transmembrane region" description="Helical" evidence="7">
    <location>
        <begin position="418"/>
        <end position="436"/>
    </location>
</feature>
<dbReference type="InterPro" id="IPR004638">
    <property type="entry name" value="EmrB-like"/>
</dbReference>
<dbReference type="Gene3D" id="1.20.1250.20">
    <property type="entry name" value="MFS general substrate transporter like domains"/>
    <property type="match status" value="1"/>
</dbReference>
<feature type="transmembrane region" description="Helical" evidence="7">
    <location>
        <begin position="123"/>
        <end position="144"/>
    </location>
</feature>
<feature type="transmembrane region" description="Helical" evidence="7">
    <location>
        <begin position="311"/>
        <end position="330"/>
    </location>
</feature>
<sequence>MSPILTHAPTPGAYGGEVGSVVRLRSASGRWLLLATVLGSSMAMLDGTVVNVALPTIADDLDADVGGLQWVVNGYTLALASLILLGGALGDRWGRRRVFVVGVVWFAVASLLCGIAPSIETLIAARVLQGVGGALLTPGSLALISASFHRDDRGGAIGAWSGLGGVATALGPLLGGWLVEAVSWRAVFLLNLPFAVAIVWVCARHVPESRDPDAPAHLDVLGVVLTAGGLAAMTYGLIDSSAWFAVVGLVVLLLFVVQERRSANPLVPLGLFADRVFAGANLVTFSVYAALGAVFFFLVVQLQVVAGYSPLAAGAATLPVTALMLLFSPAAGRLGTRIGPRLPMTVGPLVAAAGLLLMLRIDTDTSYVVDVLPGVVVFGIGVTILVSPLTTAVLAAAPDHLAGTASGVNNAVARTAQLLAVAALPPLVGIVGGALSDPARFDEGFDQAMLVCVGLLVVGALVAFTMIRNRPSTHDLLVERQAGCDVCGPRAYPQPPVHDVT</sequence>
<accession>A0A5C4MR24</accession>
<proteinExistence type="predicted"/>
<dbReference type="CDD" id="cd17321">
    <property type="entry name" value="MFS_MMR_MDR_like"/>
    <property type="match status" value="1"/>
</dbReference>
<comment type="subcellular location">
    <subcellularLocation>
        <location evidence="1">Cell membrane</location>
        <topology evidence="1">Multi-pass membrane protein</topology>
    </subcellularLocation>
</comment>
<feature type="transmembrane region" description="Helical" evidence="7">
    <location>
        <begin position="371"/>
        <end position="397"/>
    </location>
</feature>
<dbReference type="PROSITE" id="PS50850">
    <property type="entry name" value="MFS"/>
    <property type="match status" value="1"/>
</dbReference>
<feature type="transmembrane region" description="Helical" evidence="7">
    <location>
        <begin position="448"/>
        <end position="467"/>
    </location>
</feature>
<feature type="transmembrane region" description="Helical" evidence="7">
    <location>
        <begin position="31"/>
        <end position="58"/>
    </location>
</feature>
<keyword evidence="6 7" id="KW-0472">Membrane</keyword>
<feature type="domain" description="Major facilitator superfamily (MFS) profile" evidence="8">
    <location>
        <begin position="32"/>
        <end position="471"/>
    </location>
</feature>
<dbReference type="InterPro" id="IPR011701">
    <property type="entry name" value="MFS"/>
</dbReference>
<comment type="caution">
    <text evidence="9">The sequence shown here is derived from an EMBL/GenBank/DDBJ whole genome shotgun (WGS) entry which is preliminary data.</text>
</comment>
<evidence type="ECO:0000313" key="9">
    <source>
        <dbReference type="EMBL" id="TNC47064.1"/>
    </source>
</evidence>
<evidence type="ECO:0000313" key="10">
    <source>
        <dbReference type="EMBL" id="TNC50380.1"/>
    </source>
</evidence>